<keyword evidence="2" id="KW-0378">Hydrolase</keyword>
<dbReference type="OrthoDB" id="438618at2759"/>
<evidence type="ECO:0000256" key="4">
    <source>
        <dbReference type="SAM" id="MobiDB-lite"/>
    </source>
</evidence>
<gene>
    <name evidence="6" type="ORF">C1SCF055_LOCUS9370</name>
</gene>
<dbReference type="Gene3D" id="3.30.420.10">
    <property type="entry name" value="Ribonuclease H-like superfamily/Ribonuclease H"/>
    <property type="match status" value="1"/>
</dbReference>
<reference evidence="6" key="1">
    <citation type="submission" date="2022-10" db="EMBL/GenBank/DDBJ databases">
        <authorList>
            <person name="Chen Y."/>
            <person name="Dougan E. K."/>
            <person name="Chan C."/>
            <person name="Rhodes N."/>
            <person name="Thang M."/>
        </authorList>
    </citation>
    <scope>NUCLEOTIDE SEQUENCE</scope>
</reference>
<dbReference type="EMBL" id="CAMXCT010000646">
    <property type="protein sequence ID" value="CAI3981599.1"/>
    <property type="molecule type" value="Genomic_DNA"/>
</dbReference>
<evidence type="ECO:0000256" key="1">
    <source>
        <dbReference type="ARBA" id="ARBA00022722"/>
    </source>
</evidence>
<dbReference type="InterPro" id="IPR013520">
    <property type="entry name" value="Ribonucl_H"/>
</dbReference>
<dbReference type="InterPro" id="IPR012337">
    <property type="entry name" value="RNaseH-like_sf"/>
</dbReference>
<dbReference type="GO" id="GO:0003676">
    <property type="term" value="F:nucleic acid binding"/>
    <property type="evidence" value="ECO:0007669"/>
    <property type="project" value="InterPro"/>
</dbReference>
<dbReference type="Proteomes" id="UP001152797">
    <property type="component" value="Unassembled WGS sequence"/>
</dbReference>
<proteinExistence type="predicted"/>
<keyword evidence="8" id="KW-1185">Reference proteome</keyword>
<name>A0A9P1BY41_9DINO</name>
<protein>
    <submittedName>
        <fullName evidence="7">ERI1 exoribonuclease 2 (Exonucleas e domain-containing protein 1)</fullName>
    </submittedName>
</protein>
<comment type="caution">
    <text evidence="6">The sequence shown here is derived from an EMBL/GenBank/DDBJ whole genome shotgun (WGS) entry which is preliminary data.</text>
</comment>
<feature type="compositionally biased region" description="Basic and acidic residues" evidence="4">
    <location>
        <begin position="336"/>
        <end position="354"/>
    </location>
</feature>
<keyword evidence="3" id="KW-0269">Exonuclease</keyword>
<organism evidence="6">
    <name type="scientific">Cladocopium goreaui</name>
    <dbReference type="NCBI Taxonomy" id="2562237"/>
    <lineage>
        <taxon>Eukaryota</taxon>
        <taxon>Sar</taxon>
        <taxon>Alveolata</taxon>
        <taxon>Dinophyceae</taxon>
        <taxon>Suessiales</taxon>
        <taxon>Symbiodiniaceae</taxon>
        <taxon>Cladocopium</taxon>
    </lineage>
</organism>
<evidence type="ECO:0000313" key="6">
    <source>
        <dbReference type="EMBL" id="CAI3981599.1"/>
    </source>
</evidence>
<sequence length="354" mass="40313">MAAAAHEVVDLCDSEDEPEMERWMAEVQDVCPSIPSEAIYELLLETRDPVKTVHKLLDRGQQGAIPDVQRSGRSGQVFPTTSERRWGPLRPPSSRDMKIRRLAGSPLQPKMEHLVVLDFEWTADNRRPVMPISEITQFPSVLVRLDGHKSCIVDEFNTYVRPTLNKTLPQFSIQLTGITQEMVDRSPSLEEALPQYLRWLKSHGLLGNEGQRMGSWAFCTWSDADIAAQLVREFHFKKIDIPSCFDQWVDLKILYKRHYRKEPKGGLQACVERLGLTFEGRAHDGLIDSRNTAAIVLHMARGSMLFGSFTFRRPTRGLDKNGYAFGSKQSRAMKRKSPESLGKEQDESKESKRS</sequence>
<dbReference type="CDD" id="cd06133">
    <property type="entry name" value="ERI-1_3'hExo_like"/>
    <property type="match status" value="1"/>
</dbReference>
<dbReference type="InterPro" id="IPR051274">
    <property type="entry name" value="3-5_Exoribonuclease"/>
</dbReference>
<feature type="compositionally biased region" description="Polar residues" evidence="4">
    <location>
        <begin position="71"/>
        <end position="81"/>
    </location>
</feature>
<dbReference type="EMBL" id="CAMXCT020000646">
    <property type="protein sequence ID" value="CAL1134974.1"/>
    <property type="molecule type" value="Genomic_DNA"/>
</dbReference>
<dbReference type="InterPro" id="IPR047201">
    <property type="entry name" value="ERI-1_3'hExo-like"/>
</dbReference>
<dbReference type="AlphaFoldDB" id="A0A9P1BY41"/>
<feature type="region of interest" description="Disordered" evidence="4">
    <location>
        <begin position="321"/>
        <end position="354"/>
    </location>
</feature>
<dbReference type="PANTHER" id="PTHR23044">
    <property type="entry name" value="3'-5' EXONUCLEASE ERI1-RELATED"/>
    <property type="match status" value="1"/>
</dbReference>
<dbReference type="Pfam" id="PF00929">
    <property type="entry name" value="RNase_T"/>
    <property type="match status" value="1"/>
</dbReference>
<evidence type="ECO:0000313" key="7">
    <source>
        <dbReference type="EMBL" id="CAL4768911.1"/>
    </source>
</evidence>
<keyword evidence="1" id="KW-0540">Nuclease</keyword>
<dbReference type="GO" id="GO:0000175">
    <property type="term" value="F:3'-5'-RNA exonuclease activity"/>
    <property type="evidence" value="ECO:0007669"/>
    <property type="project" value="InterPro"/>
</dbReference>
<evidence type="ECO:0000256" key="2">
    <source>
        <dbReference type="ARBA" id="ARBA00022801"/>
    </source>
</evidence>
<evidence type="ECO:0000259" key="5">
    <source>
        <dbReference type="SMART" id="SM00479"/>
    </source>
</evidence>
<feature type="domain" description="Exonuclease" evidence="5">
    <location>
        <begin position="113"/>
        <end position="305"/>
    </location>
</feature>
<reference evidence="7 8" key="2">
    <citation type="submission" date="2024-05" db="EMBL/GenBank/DDBJ databases">
        <authorList>
            <person name="Chen Y."/>
            <person name="Shah S."/>
            <person name="Dougan E. K."/>
            <person name="Thang M."/>
            <person name="Chan C."/>
        </authorList>
    </citation>
    <scope>NUCLEOTIDE SEQUENCE [LARGE SCALE GENOMIC DNA]</scope>
</reference>
<dbReference type="InterPro" id="IPR036397">
    <property type="entry name" value="RNaseH_sf"/>
</dbReference>
<dbReference type="PANTHER" id="PTHR23044:SF61">
    <property type="entry name" value="3'-5' EXORIBONUCLEASE 1-RELATED"/>
    <property type="match status" value="1"/>
</dbReference>
<evidence type="ECO:0000313" key="8">
    <source>
        <dbReference type="Proteomes" id="UP001152797"/>
    </source>
</evidence>
<dbReference type="SUPFAM" id="SSF53098">
    <property type="entry name" value="Ribonuclease H-like"/>
    <property type="match status" value="1"/>
</dbReference>
<dbReference type="EMBL" id="CAMXCT030000646">
    <property type="protein sequence ID" value="CAL4768911.1"/>
    <property type="molecule type" value="Genomic_DNA"/>
</dbReference>
<evidence type="ECO:0000256" key="3">
    <source>
        <dbReference type="ARBA" id="ARBA00022839"/>
    </source>
</evidence>
<accession>A0A9P1BY41</accession>
<dbReference type="SMART" id="SM00479">
    <property type="entry name" value="EXOIII"/>
    <property type="match status" value="1"/>
</dbReference>
<feature type="region of interest" description="Disordered" evidence="4">
    <location>
        <begin position="65"/>
        <end position="94"/>
    </location>
</feature>